<dbReference type="EMBL" id="OY288114">
    <property type="protein sequence ID" value="CAJ0870699.1"/>
    <property type="molecule type" value="Genomic_DNA"/>
</dbReference>
<gene>
    <name evidence="1" type="ORF">AMST5_02254</name>
</gene>
<dbReference type="InterPro" id="IPR011335">
    <property type="entry name" value="Restrct_endonuc-II-like"/>
</dbReference>
<dbReference type="InterPro" id="IPR003509">
    <property type="entry name" value="UPF0102_YraN-like"/>
</dbReference>
<sequence>MQRNSDARRAARAYGLTAETIAALWLRARLYTILDRNYRVQGGEIDIVARRGGTIAFVEVKARGALEDAAIAITPQKQRRISCAVNRWLATHPWATSCTLRADAVFVAPGRLPQHLENAFELAVG</sequence>
<evidence type="ECO:0000313" key="1">
    <source>
        <dbReference type="EMBL" id="CAJ0870699.1"/>
    </source>
</evidence>
<dbReference type="Gene3D" id="3.40.1350.10">
    <property type="match status" value="1"/>
</dbReference>
<dbReference type="NCBIfam" id="NF009151">
    <property type="entry name" value="PRK12497.1-5"/>
    <property type="match status" value="1"/>
</dbReference>
<accession>A0AA48M0S2</accession>
<dbReference type="PANTHER" id="PTHR34039:SF1">
    <property type="entry name" value="UPF0102 PROTEIN YRAN"/>
    <property type="match status" value="1"/>
</dbReference>
<dbReference type="Pfam" id="PF02021">
    <property type="entry name" value="UPF0102"/>
    <property type="match status" value="1"/>
</dbReference>
<dbReference type="SUPFAM" id="SSF52980">
    <property type="entry name" value="Restriction endonuclease-like"/>
    <property type="match status" value="1"/>
</dbReference>
<reference evidence="1" key="1">
    <citation type="submission" date="2023-07" db="EMBL/GenBank/DDBJ databases">
        <authorList>
            <person name="Pelsma A.J. K."/>
        </authorList>
    </citation>
    <scope>NUCLEOTIDE SEQUENCE</scope>
</reference>
<dbReference type="HAMAP" id="MF_00048">
    <property type="entry name" value="UPF0102"/>
    <property type="match status" value="1"/>
</dbReference>
<protein>
    <submittedName>
        <fullName evidence="1">Uncharacterized protein</fullName>
    </submittedName>
</protein>
<dbReference type="InterPro" id="IPR011856">
    <property type="entry name" value="tRNA_endonuc-like_dom_sf"/>
</dbReference>
<proteinExistence type="inferred from homology"/>
<organism evidence="1">
    <name type="scientific">freshwater sediment metagenome</name>
    <dbReference type="NCBI Taxonomy" id="556182"/>
    <lineage>
        <taxon>unclassified sequences</taxon>
        <taxon>metagenomes</taxon>
        <taxon>ecological metagenomes</taxon>
    </lineage>
</organism>
<dbReference type="AlphaFoldDB" id="A0AA48M0S2"/>
<name>A0AA48M0S2_9ZZZZ</name>
<dbReference type="GO" id="GO:0003676">
    <property type="term" value="F:nucleic acid binding"/>
    <property type="evidence" value="ECO:0007669"/>
    <property type="project" value="InterPro"/>
</dbReference>
<dbReference type="PANTHER" id="PTHR34039">
    <property type="entry name" value="UPF0102 PROTEIN YRAN"/>
    <property type="match status" value="1"/>
</dbReference>
<dbReference type="CDD" id="cd20736">
    <property type="entry name" value="PoNe_Nuclease"/>
    <property type="match status" value="1"/>
</dbReference>